<proteinExistence type="predicted"/>
<reference evidence="2" key="1">
    <citation type="submission" date="2018-05" db="EMBL/GenBank/DDBJ databases">
        <authorList>
            <person name="Li Y."/>
        </authorList>
    </citation>
    <scope>NUCLEOTIDE SEQUENCE [LARGE SCALE GENOMIC DNA]</scope>
    <source>
        <strain evidence="2">sk1b4</strain>
    </source>
</reference>
<dbReference type="Proteomes" id="UP000245283">
    <property type="component" value="Unassembled WGS sequence"/>
</dbReference>
<dbReference type="InterPro" id="IPR047681">
    <property type="entry name" value="PPA1309-like"/>
</dbReference>
<name>A0A2V1K1I9_9ACTO</name>
<comment type="caution">
    <text evidence="1">The sequence shown here is derived from an EMBL/GenBank/DDBJ whole genome shotgun (WGS) entry which is preliminary data.</text>
</comment>
<keyword evidence="2" id="KW-1185">Reference proteome</keyword>
<accession>A0A2V1K1I9</accession>
<organism evidence="1 2">
    <name type="scientific">Ancrocorticia populi</name>
    <dbReference type="NCBI Taxonomy" id="2175228"/>
    <lineage>
        <taxon>Bacteria</taxon>
        <taxon>Bacillati</taxon>
        <taxon>Actinomycetota</taxon>
        <taxon>Actinomycetes</taxon>
        <taxon>Actinomycetales</taxon>
        <taxon>Actinomycetaceae</taxon>
        <taxon>Ancrocorticia</taxon>
    </lineage>
</organism>
<dbReference type="NCBIfam" id="NF040618">
    <property type="entry name" value="PPA1309_fam"/>
    <property type="match status" value="1"/>
</dbReference>
<protein>
    <submittedName>
        <fullName evidence="1">Uncharacterized protein</fullName>
    </submittedName>
</protein>
<dbReference type="EMBL" id="QETB01000008">
    <property type="protein sequence ID" value="PWF24400.1"/>
    <property type="molecule type" value="Genomic_DNA"/>
</dbReference>
<sequence>MTTRQESIKEAVREIEHYVAGYGWDGPIRVFALIRSAEALADHPELSEELPADVSLNAAESEESLFSVEQEELPPADSVESLLAQLAWPEGVAGAAVTCERITLPPEAEADIPTDPAEAEQFLATDERREDVRMAVGVMRSGESWCALRMKSFDADDSVLGSVDLVPELVEALRHTFE</sequence>
<evidence type="ECO:0000313" key="2">
    <source>
        <dbReference type="Proteomes" id="UP000245283"/>
    </source>
</evidence>
<dbReference type="RefSeq" id="WP_109094616.1">
    <property type="nucleotide sequence ID" value="NZ_CAMELQ010000005.1"/>
</dbReference>
<dbReference type="OrthoDB" id="3266223at2"/>
<evidence type="ECO:0000313" key="1">
    <source>
        <dbReference type="EMBL" id="PWF24400.1"/>
    </source>
</evidence>
<gene>
    <name evidence="1" type="ORF">DD236_11910</name>
</gene>
<dbReference type="AlphaFoldDB" id="A0A2V1K1I9"/>